<dbReference type="Pfam" id="PF06745">
    <property type="entry name" value="ATPase"/>
    <property type="match status" value="1"/>
</dbReference>
<dbReference type="Gene3D" id="3.40.50.300">
    <property type="entry name" value="P-loop containing nucleotide triphosphate hydrolases"/>
    <property type="match status" value="1"/>
</dbReference>
<protein>
    <recommendedName>
        <fullName evidence="3">KaiC domain-containing protein</fullName>
    </recommendedName>
</protein>
<keyword evidence="1" id="KW-0547">Nucleotide-binding</keyword>
<dbReference type="PANTHER" id="PTHR43637">
    <property type="entry name" value="UPF0273 PROTEIN TM_0370"/>
    <property type="match status" value="1"/>
</dbReference>
<evidence type="ECO:0000259" key="3">
    <source>
        <dbReference type="PROSITE" id="PS51146"/>
    </source>
</evidence>
<dbReference type="InterPro" id="IPR014774">
    <property type="entry name" value="KaiC-like_dom"/>
</dbReference>
<sequence>MSEIVETKNVGNVEILPDKSEIPQEKRALEVAPKRIIDVDKIEEKKEIVLGRVKTGINGLDDLVDGGFERDSMVLVVGSAGTGKTLFSMQFLYEGVTKYNEPGILLSFEENEKSLYKHALQFGWDFKKIENENKFKMLSFKPHQITKILEEGGGQVRDALKEIGAKRIVIDSITAYGLLFSDEYKRREKMLEFFNLLRKWGITALVIVEDDPYEIEKEEGSIGFISDAVVAMYYNHDEEKGLRIHSLEIVKMRGTKHTNKLCAINFEENGITVYPDVEVF</sequence>
<evidence type="ECO:0000256" key="1">
    <source>
        <dbReference type="ARBA" id="ARBA00022741"/>
    </source>
</evidence>
<dbReference type="GO" id="GO:0005524">
    <property type="term" value="F:ATP binding"/>
    <property type="evidence" value="ECO:0007669"/>
    <property type="project" value="UniProtKB-KW"/>
</dbReference>
<name>A0A8T5GDV0_9ARCH</name>
<organism evidence="4 5">
    <name type="scientific">Candidatus Iainarchaeum sp</name>
    <dbReference type="NCBI Taxonomy" id="3101447"/>
    <lineage>
        <taxon>Archaea</taxon>
        <taxon>Candidatus Iainarchaeota</taxon>
        <taxon>Candidatus Iainarchaeia</taxon>
        <taxon>Candidatus Iainarchaeales</taxon>
        <taxon>Candidatus Iainarchaeaceae</taxon>
        <taxon>Candidatus Iainarchaeum</taxon>
    </lineage>
</organism>
<proteinExistence type="predicted"/>
<feature type="domain" description="KaiC" evidence="3">
    <location>
        <begin position="51"/>
        <end position="280"/>
    </location>
</feature>
<accession>A0A8T5GDV0</accession>
<dbReference type="Proteomes" id="UP000722459">
    <property type="component" value="Unassembled WGS sequence"/>
</dbReference>
<gene>
    <name evidence="4" type="ORF">HON47_01040</name>
</gene>
<reference evidence="4" key="1">
    <citation type="journal article" date="2021" name="ISME J.">
        <title>Mercury methylation by metabolically versatile and cosmopolitan marine bacteria.</title>
        <authorList>
            <person name="Lin H."/>
            <person name="Ascher D.B."/>
            <person name="Myung Y."/>
            <person name="Lamborg C.H."/>
            <person name="Hallam S.J."/>
            <person name="Gionfriddo C.M."/>
            <person name="Holt K.E."/>
            <person name="Moreau J.W."/>
        </authorList>
    </citation>
    <scope>NUCLEOTIDE SEQUENCE</scope>
    <source>
        <strain evidence="4">SI075_bin30</strain>
    </source>
</reference>
<comment type="caution">
    <text evidence="4">The sequence shown here is derived from an EMBL/GenBank/DDBJ whole genome shotgun (WGS) entry which is preliminary data.</text>
</comment>
<keyword evidence="2" id="KW-0067">ATP-binding</keyword>
<dbReference type="SUPFAM" id="SSF52540">
    <property type="entry name" value="P-loop containing nucleoside triphosphate hydrolases"/>
    <property type="match status" value="1"/>
</dbReference>
<dbReference type="EMBL" id="JABJNZ010000019">
    <property type="protein sequence ID" value="MBT4870141.1"/>
    <property type="molecule type" value="Genomic_DNA"/>
</dbReference>
<evidence type="ECO:0000313" key="4">
    <source>
        <dbReference type="EMBL" id="MBT4870141.1"/>
    </source>
</evidence>
<dbReference type="AlphaFoldDB" id="A0A8T5GDV0"/>
<dbReference type="InterPro" id="IPR010624">
    <property type="entry name" value="KaiC_dom"/>
</dbReference>
<dbReference type="PANTHER" id="PTHR43637:SF1">
    <property type="entry name" value="UPF0273 PROTEIN TM_0370"/>
    <property type="match status" value="1"/>
</dbReference>
<dbReference type="InterPro" id="IPR027417">
    <property type="entry name" value="P-loop_NTPase"/>
</dbReference>
<evidence type="ECO:0000256" key="2">
    <source>
        <dbReference type="ARBA" id="ARBA00022840"/>
    </source>
</evidence>
<evidence type="ECO:0000313" key="5">
    <source>
        <dbReference type="Proteomes" id="UP000722459"/>
    </source>
</evidence>
<dbReference type="PROSITE" id="PS51146">
    <property type="entry name" value="KAIC"/>
    <property type="match status" value="1"/>
</dbReference>